<dbReference type="InterPro" id="IPR000073">
    <property type="entry name" value="AB_hydrolase_1"/>
</dbReference>
<keyword evidence="3" id="KW-1185">Reference proteome</keyword>
<keyword evidence="2" id="KW-0378">Hydrolase</keyword>
<accession>A0A3N6M8K7</accession>
<evidence type="ECO:0000313" key="3">
    <source>
        <dbReference type="Proteomes" id="UP000273828"/>
    </source>
</evidence>
<dbReference type="EMBL" id="REFY01000002">
    <property type="protein sequence ID" value="RQG91711.1"/>
    <property type="molecule type" value="Genomic_DNA"/>
</dbReference>
<proteinExistence type="predicted"/>
<name>A0A3N6M8K7_9EURY</name>
<dbReference type="Proteomes" id="UP000273828">
    <property type="component" value="Unassembled WGS sequence"/>
</dbReference>
<dbReference type="RefSeq" id="WP_124177823.1">
    <property type="nucleotide sequence ID" value="NZ_REFY01000002.1"/>
</dbReference>
<dbReference type="GO" id="GO:0016787">
    <property type="term" value="F:hydrolase activity"/>
    <property type="evidence" value="ECO:0007669"/>
    <property type="project" value="UniProtKB-KW"/>
</dbReference>
<dbReference type="InterPro" id="IPR050471">
    <property type="entry name" value="AB_hydrolase"/>
</dbReference>
<gene>
    <name evidence="2" type="ORF">EA462_05255</name>
</gene>
<dbReference type="AlphaFoldDB" id="A0A3N6M8K7"/>
<dbReference type="PANTHER" id="PTHR43433:SF5">
    <property type="entry name" value="AB HYDROLASE-1 DOMAIN-CONTAINING PROTEIN"/>
    <property type="match status" value="1"/>
</dbReference>
<feature type="domain" description="AB hydrolase-1" evidence="1">
    <location>
        <begin position="23"/>
        <end position="90"/>
    </location>
</feature>
<dbReference type="InterPro" id="IPR029058">
    <property type="entry name" value="AB_hydrolase_fold"/>
</dbReference>
<dbReference type="SUPFAM" id="SSF53474">
    <property type="entry name" value="alpha/beta-Hydrolases"/>
    <property type="match status" value="1"/>
</dbReference>
<comment type="caution">
    <text evidence="2">The sequence shown here is derived from an EMBL/GenBank/DDBJ whole genome shotgun (WGS) entry which is preliminary data.</text>
</comment>
<evidence type="ECO:0000259" key="1">
    <source>
        <dbReference type="Pfam" id="PF12697"/>
    </source>
</evidence>
<sequence length="103" mass="11290">MKTAKSADGTSIAYERTGSGPPVVLVHGTTADHSRWGPVRSGLEAHYTVYTFDRRGRGESGDAPSYRLEREFEDAVAVVESIEEPVTLVGLVFVALERVRRLV</sequence>
<dbReference type="Gene3D" id="3.40.50.1820">
    <property type="entry name" value="alpha/beta hydrolase"/>
    <property type="match status" value="1"/>
</dbReference>
<dbReference type="PANTHER" id="PTHR43433">
    <property type="entry name" value="HYDROLASE, ALPHA/BETA FOLD FAMILY PROTEIN"/>
    <property type="match status" value="1"/>
</dbReference>
<evidence type="ECO:0000313" key="2">
    <source>
        <dbReference type="EMBL" id="RQG91711.1"/>
    </source>
</evidence>
<dbReference type="OrthoDB" id="7531at2157"/>
<reference evidence="2 3" key="1">
    <citation type="submission" date="2018-10" db="EMBL/GenBank/DDBJ databases">
        <title>Natrarchaeobius chitinivorans gen. nov., sp. nov., and Natrarchaeobius haloalkaliphilus sp. nov., alkaliphilic, chitin-utilizing haloarchaea from hypersaline alkaline lakes.</title>
        <authorList>
            <person name="Sorokin D.Y."/>
            <person name="Elcheninov A.G."/>
            <person name="Kostrikina N.A."/>
            <person name="Bale N.J."/>
            <person name="Sinninghe Damste J.S."/>
            <person name="Khijniak T.V."/>
            <person name="Kublanov I.V."/>
            <person name="Toshchakov S.V."/>
        </authorList>
    </citation>
    <scope>NUCLEOTIDE SEQUENCE [LARGE SCALE GENOMIC DNA]</scope>
    <source>
        <strain evidence="2 3">AArcht-Sl</strain>
    </source>
</reference>
<organism evidence="2 3">
    <name type="scientific">Natrarchaeobius halalkaliphilus</name>
    <dbReference type="NCBI Taxonomy" id="1679091"/>
    <lineage>
        <taxon>Archaea</taxon>
        <taxon>Methanobacteriati</taxon>
        <taxon>Methanobacteriota</taxon>
        <taxon>Stenosarchaea group</taxon>
        <taxon>Halobacteria</taxon>
        <taxon>Halobacteriales</taxon>
        <taxon>Natrialbaceae</taxon>
        <taxon>Natrarchaeobius</taxon>
    </lineage>
</organism>
<protein>
    <submittedName>
        <fullName evidence="2">Alpha/beta fold hydrolase</fullName>
    </submittedName>
</protein>
<dbReference type="Pfam" id="PF12697">
    <property type="entry name" value="Abhydrolase_6"/>
    <property type="match status" value="1"/>
</dbReference>